<evidence type="ECO:0000313" key="12">
    <source>
        <dbReference type="EnsemblMetazoa" id="PHUM463930-PA"/>
    </source>
</evidence>
<keyword evidence="6" id="KW-0966">Cell projection</keyword>
<reference evidence="12" key="3">
    <citation type="submission" date="2021-02" db="UniProtKB">
        <authorList>
            <consortium name="EnsemblMetazoa"/>
        </authorList>
    </citation>
    <scope>IDENTIFICATION</scope>
    <source>
        <strain evidence="12">USDA</strain>
    </source>
</reference>
<evidence type="ECO:0000256" key="6">
    <source>
        <dbReference type="ARBA" id="ARBA00023273"/>
    </source>
</evidence>
<evidence type="ECO:0000256" key="10">
    <source>
        <dbReference type="SAM" id="MobiDB-lite"/>
    </source>
</evidence>
<keyword evidence="5" id="KW-0206">Cytoskeleton</keyword>
<dbReference type="EnsemblMetazoa" id="PHUM463930-RA">
    <property type="protein sequence ID" value="PHUM463930-PA"/>
    <property type="gene ID" value="PHUM463930"/>
</dbReference>
<dbReference type="Gene3D" id="1.25.40.10">
    <property type="entry name" value="Tetratricopeptide repeat domain"/>
    <property type="match status" value="1"/>
</dbReference>
<reference evidence="11" key="1">
    <citation type="submission" date="2007-04" db="EMBL/GenBank/DDBJ databases">
        <title>Annotation of Pediculus humanus corporis strain USDA.</title>
        <authorList>
            <person name="Kirkness E."/>
            <person name="Hannick L."/>
            <person name="Hass B."/>
            <person name="Bruggner R."/>
            <person name="Lawson D."/>
            <person name="Bidwell S."/>
            <person name="Joardar V."/>
            <person name="Caler E."/>
            <person name="Walenz B."/>
            <person name="Inman J."/>
            <person name="Schobel S."/>
            <person name="Galinsky K."/>
            <person name="Amedeo P."/>
            <person name="Strausberg R."/>
        </authorList>
    </citation>
    <scope>NUCLEOTIDE SEQUENCE</scope>
    <source>
        <strain evidence="11">USDA</strain>
    </source>
</reference>
<dbReference type="InParanoid" id="E0VVK0"/>
<organism>
    <name type="scientific">Pediculus humanus subsp. corporis</name>
    <name type="common">Body louse</name>
    <dbReference type="NCBI Taxonomy" id="121224"/>
    <lineage>
        <taxon>Eukaryota</taxon>
        <taxon>Metazoa</taxon>
        <taxon>Ecdysozoa</taxon>
        <taxon>Arthropoda</taxon>
        <taxon>Hexapoda</taxon>
        <taxon>Insecta</taxon>
        <taxon>Pterygota</taxon>
        <taxon>Neoptera</taxon>
        <taxon>Paraneoptera</taxon>
        <taxon>Psocodea</taxon>
        <taxon>Troctomorpha</taxon>
        <taxon>Phthiraptera</taxon>
        <taxon>Anoplura</taxon>
        <taxon>Pediculidae</taxon>
        <taxon>Pediculus</taxon>
    </lineage>
</organism>
<dbReference type="PROSITE" id="PS50005">
    <property type="entry name" value="TPR"/>
    <property type="match status" value="1"/>
</dbReference>
<feature type="repeat" description="TPR" evidence="9">
    <location>
        <begin position="160"/>
        <end position="193"/>
    </location>
</feature>
<name>E0VVK0_PEDHC</name>
<evidence type="ECO:0000256" key="7">
    <source>
        <dbReference type="ARBA" id="ARBA00034139"/>
    </source>
</evidence>
<reference evidence="11" key="2">
    <citation type="submission" date="2007-04" db="EMBL/GenBank/DDBJ databases">
        <title>The genome of the human body louse.</title>
        <authorList>
            <consortium name="The Human Body Louse Genome Consortium"/>
            <person name="Kirkness E."/>
            <person name="Walenz B."/>
            <person name="Hass B."/>
            <person name="Bruggner R."/>
            <person name="Strausberg R."/>
        </authorList>
    </citation>
    <scope>NUCLEOTIDE SEQUENCE</scope>
    <source>
        <strain evidence="11">USDA</strain>
    </source>
</reference>
<feature type="compositionally biased region" description="Basic and acidic residues" evidence="10">
    <location>
        <begin position="1"/>
        <end position="18"/>
    </location>
</feature>
<dbReference type="SUPFAM" id="SSF48452">
    <property type="entry name" value="TPR-like"/>
    <property type="match status" value="1"/>
</dbReference>
<proteinExistence type="predicted"/>
<dbReference type="GeneID" id="8238588"/>
<dbReference type="PANTHER" id="PTHR23040:SF1">
    <property type="entry name" value="OUTER DYNEIN ARM-DOCKING COMPLEX SUBUNIT 4"/>
    <property type="match status" value="1"/>
</dbReference>
<evidence type="ECO:0000313" key="13">
    <source>
        <dbReference type="Proteomes" id="UP000009046"/>
    </source>
</evidence>
<dbReference type="Proteomes" id="UP000009046">
    <property type="component" value="Unassembled WGS sequence"/>
</dbReference>
<dbReference type="AlphaFoldDB" id="E0VVK0"/>
<dbReference type="GO" id="GO:0005930">
    <property type="term" value="C:axoneme"/>
    <property type="evidence" value="ECO:0007669"/>
    <property type="project" value="UniProtKB-SubCell"/>
</dbReference>
<dbReference type="EMBL" id="AAZO01005644">
    <property type="status" value="NOT_ANNOTATED_CDS"/>
    <property type="molecule type" value="Genomic_DNA"/>
</dbReference>
<dbReference type="InterPro" id="IPR019734">
    <property type="entry name" value="TPR_rpt"/>
</dbReference>
<dbReference type="OrthoDB" id="245563at2759"/>
<feature type="region of interest" description="Disordered" evidence="10">
    <location>
        <begin position="290"/>
        <end position="362"/>
    </location>
</feature>
<dbReference type="KEGG" id="phu:Phum_PHUM463930"/>
<dbReference type="EMBL" id="DS235812">
    <property type="protein sequence ID" value="EEB17406.1"/>
    <property type="molecule type" value="Genomic_DNA"/>
</dbReference>
<keyword evidence="13" id="KW-1185">Reference proteome</keyword>
<dbReference type="OMA" id="KGRSHKT"/>
<evidence type="ECO:0000256" key="5">
    <source>
        <dbReference type="ARBA" id="ARBA00023212"/>
    </source>
</evidence>
<dbReference type="PANTHER" id="PTHR23040">
    <property type="match status" value="1"/>
</dbReference>
<dbReference type="InterPro" id="IPR011990">
    <property type="entry name" value="TPR-like_helical_dom_sf"/>
</dbReference>
<evidence type="ECO:0000256" key="8">
    <source>
        <dbReference type="ARBA" id="ARBA00034143"/>
    </source>
</evidence>
<feature type="compositionally biased region" description="Basic and acidic residues" evidence="10">
    <location>
        <begin position="306"/>
        <end position="324"/>
    </location>
</feature>
<evidence type="ECO:0000256" key="4">
    <source>
        <dbReference type="ARBA" id="ARBA00022803"/>
    </source>
</evidence>
<dbReference type="RefSeq" id="XP_002430144.1">
    <property type="nucleotide sequence ID" value="XM_002430099.1"/>
</dbReference>
<accession>E0VVK0</accession>
<protein>
    <recommendedName>
        <fullName evidence="7">Outer dynein arm-docking complex subunit 4</fullName>
    </recommendedName>
    <alternativeName>
        <fullName evidence="8">Tetratricopeptide repeat protein 25</fullName>
    </alternativeName>
</protein>
<keyword evidence="2" id="KW-0963">Cytoplasm</keyword>
<feature type="compositionally biased region" description="Basic residues" evidence="10">
    <location>
        <begin position="42"/>
        <end position="54"/>
    </location>
</feature>
<keyword evidence="4 9" id="KW-0802">TPR repeat</keyword>
<feature type="compositionally biased region" description="Polar residues" evidence="10">
    <location>
        <begin position="293"/>
        <end position="305"/>
    </location>
</feature>
<dbReference type="STRING" id="121224.E0VVK0"/>
<dbReference type="SMART" id="SM00028">
    <property type="entry name" value="TPR"/>
    <property type="match status" value="3"/>
</dbReference>
<evidence type="ECO:0000313" key="11">
    <source>
        <dbReference type="EMBL" id="EEB17406.1"/>
    </source>
</evidence>
<feature type="compositionally biased region" description="Basic and acidic residues" evidence="10">
    <location>
        <begin position="55"/>
        <end position="69"/>
    </location>
</feature>
<dbReference type="eggNOG" id="KOG1124">
    <property type="taxonomic scope" value="Eukaryota"/>
</dbReference>
<gene>
    <name evidence="12" type="primary">8238588</name>
    <name evidence="11" type="ORF">Phum_PHUM463930</name>
</gene>
<comment type="subcellular location">
    <subcellularLocation>
        <location evidence="1">Cytoplasm</location>
        <location evidence="1">Cytoskeleton</location>
        <location evidence="1">Cilium axoneme</location>
    </subcellularLocation>
</comment>
<evidence type="ECO:0000256" key="3">
    <source>
        <dbReference type="ARBA" id="ARBA00022737"/>
    </source>
</evidence>
<dbReference type="HOGENOM" id="CLU_056621_0_0_1"/>
<feature type="region of interest" description="Disordered" evidence="10">
    <location>
        <begin position="1"/>
        <end position="77"/>
    </location>
</feature>
<evidence type="ECO:0000256" key="2">
    <source>
        <dbReference type="ARBA" id="ARBA00022490"/>
    </source>
</evidence>
<dbReference type="InterPro" id="IPR040111">
    <property type="entry name" value="ODAD4"/>
</dbReference>
<keyword evidence="3" id="KW-0677">Repeat</keyword>
<evidence type="ECO:0000256" key="1">
    <source>
        <dbReference type="ARBA" id="ARBA00004430"/>
    </source>
</evidence>
<dbReference type="CTD" id="8238588"/>
<sequence>MSERDNRVDGHESDRDSSISEVYATVNDDIVDNAKHEIGIPKRQKKKKGKKGKKPIKDAGGSEKKKTEMKPPSPRTISSKSTFALIAKELKAKRLAQMARAAAMAKKKKKNRVLRDEEIYTDKDRAAAVNMGTSDIKQSLQNKKKQDKNFDLLMPEEGDPSTLLALGSSELRSGNLKIALNFINKALDLNPDDKNGLVARSKCYICLGEPQLALKDAETALVKDKTFVRGIFQKAEALYYLGDFEHSLMFYHRGHRIRPELECFRLGVQKAQEAIENTIGGTSNLKNCKKVKNSISSQRSSSTKMESNRTNKSSSDKSSNEVDTRSCSTTTTTTTTTDKNKIKHGRSKSAAPLTKKPSNNSGFLGELDADRIYLENLLKHPGMSRFKML</sequence>
<dbReference type="VEuPathDB" id="VectorBase:PHUM463930"/>
<evidence type="ECO:0000256" key="9">
    <source>
        <dbReference type="PROSITE-ProRule" id="PRU00339"/>
    </source>
</evidence>